<feature type="non-terminal residue" evidence="6">
    <location>
        <position position="1"/>
    </location>
</feature>
<dbReference type="AlphaFoldDB" id="A0AAD6Y8E7"/>
<dbReference type="GO" id="GO:0001228">
    <property type="term" value="F:DNA-binding transcription activator activity, RNA polymerase II-specific"/>
    <property type="evidence" value="ECO:0007669"/>
    <property type="project" value="TreeGrafter"/>
</dbReference>
<feature type="domain" description="HMG box" evidence="5">
    <location>
        <begin position="2"/>
        <end position="70"/>
    </location>
</feature>
<evidence type="ECO:0000313" key="6">
    <source>
        <dbReference type="EMBL" id="KAJ7196126.1"/>
    </source>
</evidence>
<feature type="compositionally biased region" description="Basic and acidic residues" evidence="4">
    <location>
        <begin position="44"/>
        <end position="71"/>
    </location>
</feature>
<dbReference type="Pfam" id="PF00505">
    <property type="entry name" value="HMG_box"/>
    <property type="match status" value="1"/>
</dbReference>
<comment type="caution">
    <text evidence="6">The sequence shown here is derived from an EMBL/GenBank/DDBJ whole genome shotgun (WGS) entry which is preliminary data.</text>
</comment>
<dbReference type="GO" id="GO:0000978">
    <property type="term" value="F:RNA polymerase II cis-regulatory region sequence-specific DNA binding"/>
    <property type="evidence" value="ECO:0007669"/>
    <property type="project" value="TreeGrafter"/>
</dbReference>
<feature type="non-terminal residue" evidence="6">
    <location>
        <position position="77"/>
    </location>
</feature>
<evidence type="ECO:0000256" key="3">
    <source>
        <dbReference type="PROSITE-ProRule" id="PRU00267"/>
    </source>
</evidence>
<feature type="DNA-binding region" description="HMG box" evidence="3">
    <location>
        <begin position="2"/>
        <end position="70"/>
    </location>
</feature>
<evidence type="ECO:0000259" key="5">
    <source>
        <dbReference type="PROSITE" id="PS50118"/>
    </source>
</evidence>
<dbReference type="SUPFAM" id="SSF47095">
    <property type="entry name" value="HMG-box"/>
    <property type="match status" value="1"/>
</dbReference>
<keyword evidence="1 3" id="KW-0238">DNA-binding</keyword>
<protein>
    <submittedName>
        <fullName evidence="6">High mobility group box domain-containing protein</fullName>
    </submittedName>
</protein>
<dbReference type="InterPro" id="IPR050140">
    <property type="entry name" value="SRY-related_HMG-box_TF-like"/>
</dbReference>
<evidence type="ECO:0000313" key="7">
    <source>
        <dbReference type="Proteomes" id="UP001219525"/>
    </source>
</evidence>
<feature type="region of interest" description="Disordered" evidence="4">
    <location>
        <begin position="42"/>
        <end position="77"/>
    </location>
</feature>
<evidence type="ECO:0000256" key="2">
    <source>
        <dbReference type="ARBA" id="ARBA00023163"/>
    </source>
</evidence>
<accession>A0AAD6Y8E7</accession>
<dbReference type="GO" id="GO:0005634">
    <property type="term" value="C:nucleus"/>
    <property type="evidence" value="ECO:0007669"/>
    <property type="project" value="UniProtKB-UniRule"/>
</dbReference>
<dbReference type="Gene3D" id="1.10.30.10">
    <property type="entry name" value="High mobility group box domain"/>
    <property type="match status" value="1"/>
</dbReference>
<dbReference type="EMBL" id="JARJCW010000086">
    <property type="protein sequence ID" value="KAJ7196126.1"/>
    <property type="molecule type" value="Genomic_DNA"/>
</dbReference>
<dbReference type="InterPro" id="IPR009071">
    <property type="entry name" value="HMG_box_dom"/>
</dbReference>
<keyword evidence="7" id="KW-1185">Reference proteome</keyword>
<dbReference type="Proteomes" id="UP001219525">
    <property type="component" value="Unassembled WGS sequence"/>
</dbReference>
<keyword evidence="3" id="KW-0539">Nucleus</keyword>
<reference evidence="6" key="1">
    <citation type="submission" date="2023-03" db="EMBL/GenBank/DDBJ databases">
        <title>Massive genome expansion in bonnet fungi (Mycena s.s.) driven by repeated elements and novel gene families across ecological guilds.</title>
        <authorList>
            <consortium name="Lawrence Berkeley National Laboratory"/>
            <person name="Harder C.B."/>
            <person name="Miyauchi S."/>
            <person name="Viragh M."/>
            <person name="Kuo A."/>
            <person name="Thoen E."/>
            <person name="Andreopoulos B."/>
            <person name="Lu D."/>
            <person name="Skrede I."/>
            <person name="Drula E."/>
            <person name="Henrissat B."/>
            <person name="Morin E."/>
            <person name="Kohler A."/>
            <person name="Barry K."/>
            <person name="LaButti K."/>
            <person name="Morin E."/>
            <person name="Salamov A."/>
            <person name="Lipzen A."/>
            <person name="Mereny Z."/>
            <person name="Hegedus B."/>
            <person name="Baldrian P."/>
            <person name="Stursova M."/>
            <person name="Weitz H."/>
            <person name="Taylor A."/>
            <person name="Grigoriev I.V."/>
            <person name="Nagy L.G."/>
            <person name="Martin F."/>
            <person name="Kauserud H."/>
        </authorList>
    </citation>
    <scope>NUCLEOTIDE SEQUENCE</scope>
    <source>
        <strain evidence="6">9144</strain>
    </source>
</reference>
<dbReference type="PROSITE" id="PS50118">
    <property type="entry name" value="HMG_BOX_2"/>
    <property type="match status" value="1"/>
</dbReference>
<dbReference type="InterPro" id="IPR036910">
    <property type="entry name" value="HMG_box_dom_sf"/>
</dbReference>
<sequence length="77" mass="9224">HVPRPSNSWILFRSEYFQKHTKATQQNPKLGLDQEAAQVWNSMSEKDRRPYKELADKTKAEHEVRHPDYRYSPRRSA</sequence>
<dbReference type="GO" id="GO:0030154">
    <property type="term" value="P:cell differentiation"/>
    <property type="evidence" value="ECO:0007669"/>
    <property type="project" value="TreeGrafter"/>
</dbReference>
<proteinExistence type="predicted"/>
<evidence type="ECO:0000256" key="4">
    <source>
        <dbReference type="SAM" id="MobiDB-lite"/>
    </source>
</evidence>
<evidence type="ECO:0000256" key="1">
    <source>
        <dbReference type="ARBA" id="ARBA00023125"/>
    </source>
</evidence>
<gene>
    <name evidence="6" type="ORF">GGX14DRAFT_298880</name>
</gene>
<dbReference type="CDD" id="cd01389">
    <property type="entry name" value="HMG-box_ROX1-like"/>
    <property type="match status" value="1"/>
</dbReference>
<organism evidence="6 7">
    <name type="scientific">Mycena pura</name>
    <dbReference type="NCBI Taxonomy" id="153505"/>
    <lineage>
        <taxon>Eukaryota</taxon>
        <taxon>Fungi</taxon>
        <taxon>Dikarya</taxon>
        <taxon>Basidiomycota</taxon>
        <taxon>Agaricomycotina</taxon>
        <taxon>Agaricomycetes</taxon>
        <taxon>Agaricomycetidae</taxon>
        <taxon>Agaricales</taxon>
        <taxon>Marasmiineae</taxon>
        <taxon>Mycenaceae</taxon>
        <taxon>Mycena</taxon>
    </lineage>
</organism>
<dbReference type="PANTHER" id="PTHR10270">
    <property type="entry name" value="SOX TRANSCRIPTION FACTOR"/>
    <property type="match status" value="1"/>
</dbReference>
<dbReference type="PANTHER" id="PTHR10270:SF161">
    <property type="entry name" value="SEX-DETERMINING REGION Y PROTEIN"/>
    <property type="match status" value="1"/>
</dbReference>
<dbReference type="SMART" id="SM00398">
    <property type="entry name" value="HMG"/>
    <property type="match status" value="1"/>
</dbReference>
<name>A0AAD6Y8E7_9AGAR</name>
<keyword evidence="2" id="KW-0804">Transcription</keyword>